<geneLocation type="plasmid" evidence="4">
    <name>pacpol4</name>
</geneLocation>
<dbReference type="Proteomes" id="UP000253606">
    <property type="component" value="Plasmid pACPOL4"/>
</dbReference>
<evidence type="ECO:0000313" key="4">
    <source>
        <dbReference type="Proteomes" id="UP000253606"/>
    </source>
</evidence>
<protein>
    <submittedName>
        <fullName evidence="3">Death on curing protein, Doc toxin</fullName>
    </submittedName>
</protein>
<dbReference type="Gene3D" id="3.30.2310.20">
    <property type="entry name" value="RelE-like"/>
    <property type="match status" value="1"/>
</dbReference>
<keyword evidence="3" id="KW-0614">Plasmid</keyword>
<evidence type="ECO:0000313" key="3">
    <source>
        <dbReference type="EMBL" id="AXC16155.1"/>
    </source>
</evidence>
<evidence type="ECO:0000256" key="2">
    <source>
        <dbReference type="ARBA" id="ARBA00022649"/>
    </source>
</evidence>
<dbReference type="SUPFAM" id="SSF143011">
    <property type="entry name" value="RelE-like"/>
    <property type="match status" value="1"/>
</dbReference>
<dbReference type="OrthoDB" id="121831at2"/>
<comment type="similarity">
    <text evidence="1">Belongs to the RelE toxin family.</text>
</comment>
<dbReference type="PANTHER" id="PTHR33755">
    <property type="entry name" value="TOXIN PARE1-RELATED"/>
    <property type="match status" value="1"/>
</dbReference>
<keyword evidence="2" id="KW-1277">Toxin-antitoxin system</keyword>
<dbReference type="InterPro" id="IPR051803">
    <property type="entry name" value="TA_system_RelE-like_toxin"/>
</dbReference>
<evidence type="ECO:0000256" key="1">
    <source>
        <dbReference type="ARBA" id="ARBA00006226"/>
    </source>
</evidence>
<dbReference type="InterPro" id="IPR007712">
    <property type="entry name" value="RelE/ParE_toxin"/>
</dbReference>
<dbReference type="AlphaFoldDB" id="A0A2Z5GC24"/>
<sequence length="103" mass="11953">MTFRVEITPQAEEDATNILDWLLAQHAGDTGLRWFQRMNGAVASLAESPKRCPIAPENRLFPFEVRHLLYGQKPHTYRVLFTIENDVVYILHIRHGRRLPLTS</sequence>
<dbReference type="InterPro" id="IPR035093">
    <property type="entry name" value="RelE/ParE_toxin_dom_sf"/>
</dbReference>
<dbReference type="EMBL" id="CP030843">
    <property type="protein sequence ID" value="AXC16155.1"/>
    <property type="molecule type" value="Genomic_DNA"/>
</dbReference>
<name>A0A2Z5GC24_9BACT</name>
<dbReference type="Pfam" id="PF05016">
    <property type="entry name" value="ParE_toxin"/>
    <property type="match status" value="1"/>
</dbReference>
<keyword evidence="4" id="KW-1185">Reference proteome</keyword>
<dbReference type="RefSeq" id="WP_114211339.1">
    <property type="nucleotide sequence ID" value="NZ_CP030843.1"/>
</dbReference>
<dbReference type="KEGG" id="abas:ACPOL_6951"/>
<reference evidence="3 4" key="1">
    <citation type="journal article" date="2018" name="Front. Microbiol.">
        <title>Hydrolytic Capabilities as a Key to Environmental Success: Chitinolytic and Cellulolytic Acidobacteria From Acidic Sub-arctic Soils and Boreal Peatlands.</title>
        <authorList>
            <person name="Belova S.E."/>
            <person name="Ravin N.V."/>
            <person name="Pankratov T.A."/>
            <person name="Rakitin A.L."/>
            <person name="Ivanova A.A."/>
            <person name="Beletsky A.V."/>
            <person name="Mardanov A.V."/>
            <person name="Sinninghe Damste J.S."/>
            <person name="Dedysh S.N."/>
        </authorList>
    </citation>
    <scope>NUCLEOTIDE SEQUENCE [LARGE SCALE GENOMIC DNA]</scope>
    <source>
        <strain evidence="3 4">SBC82</strain>
        <plasmid evidence="4">pacpol4</plasmid>
    </source>
</reference>
<accession>A0A2Z5GC24</accession>
<organism evidence="3 4">
    <name type="scientific">Acidisarcina polymorpha</name>
    <dbReference type="NCBI Taxonomy" id="2211140"/>
    <lineage>
        <taxon>Bacteria</taxon>
        <taxon>Pseudomonadati</taxon>
        <taxon>Acidobacteriota</taxon>
        <taxon>Terriglobia</taxon>
        <taxon>Terriglobales</taxon>
        <taxon>Acidobacteriaceae</taxon>
        <taxon>Acidisarcina</taxon>
    </lineage>
</organism>
<gene>
    <name evidence="3" type="ORF">ACPOL_6951</name>
</gene>
<proteinExistence type="inferred from homology"/>